<sequence length="256" mass="26671">MRTDLSDHTAVVTGAAAGIGRATASLFSDHGATVVGLDIDAEPHDSGPRFGDVVERGELVVGDVSDPERVDELFAVAREYAEPSIAVNNAGIGSRGSISDVGLDAWREMYRVHVEGAYQVCRRALPAMVERGDGRIVNVSSVGALVPYEESVDYASAKGALVSLTRQLAGDYSADGVRVNAVAPGIIRPGKTKSEFAGKTAAELGDQGRLVSATDRTLLPYIGDPADVAAAITFLSSDAARFITAQVLPVDGGWSV</sequence>
<dbReference type="PRINTS" id="PR00081">
    <property type="entry name" value="GDHRDH"/>
</dbReference>
<reference evidence="3" key="1">
    <citation type="journal article" date="2014" name="Int. J. Syst. Evol. Microbiol.">
        <title>Complete genome sequence of Corynebacterium casei LMG S-19264T (=DSM 44701T), isolated from a smear-ripened cheese.</title>
        <authorList>
            <consortium name="US DOE Joint Genome Institute (JGI-PGF)"/>
            <person name="Walter F."/>
            <person name="Albersmeier A."/>
            <person name="Kalinowski J."/>
            <person name="Ruckert C."/>
        </authorList>
    </citation>
    <scope>NUCLEOTIDE SEQUENCE</scope>
    <source>
        <strain evidence="3">JCM 14359</strain>
    </source>
</reference>
<reference evidence="3" key="2">
    <citation type="submission" date="2020-09" db="EMBL/GenBank/DDBJ databases">
        <authorList>
            <person name="Sun Q."/>
            <person name="Ohkuma M."/>
        </authorList>
    </citation>
    <scope>NUCLEOTIDE SEQUENCE</scope>
    <source>
        <strain evidence="3">JCM 14359</strain>
    </source>
</reference>
<evidence type="ECO:0000256" key="1">
    <source>
        <dbReference type="ARBA" id="ARBA00006484"/>
    </source>
</evidence>
<proteinExistence type="inferred from homology"/>
<protein>
    <submittedName>
        <fullName evidence="3">3-oxoacyl-ACP reductase</fullName>
    </submittedName>
</protein>
<dbReference type="EMBL" id="BMOC01000003">
    <property type="protein sequence ID" value="GGJ00007.1"/>
    <property type="molecule type" value="Genomic_DNA"/>
</dbReference>
<dbReference type="GO" id="GO:0016491">
    <property type="term" value="F:oxidoreductase activity"/>
    <property type="evidence" value="ECO:0007669"/>
    <property type="project" value="UniProtKB-KW"/>
</dbReference>
<evidence type="ECO:0000256" key="2">
    <source>
        <dbReference type="ARBA" id="ARBA00023002"/>
    </source>
</evidence>
<evidence type="ECO:0000313" key="4">
    <source>
        <dbReference type="Proteomes" id="UP000653099"/>
    </source>
</evidence>
<dbReference type="SUPFAM" id="SSF51735">
    <property type="entry name" value="NAD(P)-binding Rossmann-fold domains"/>
    <property type="match status" value="1"/>
</dbReference>
<keyword evidence="4" id="KW-1185">Reference proteome</keyword>
<dbReference type="PANTHER" id="PTHR24321">
    <property type="entry name" value="DEHYDROGENASES, SHORT CHAIN"/>
    <property type="match status" value="1"/>
</dbReference>
<dbReference type="CDD" id="cd05233">
    <property type="entry name" value="SDR_c"/>
    <property type="match status" value="1"/>
</dbReference>
<dbReference type="PRINTS" id="PR00080">
    <property type="entry name" value="SDRFAMILY"/>
</dbReference>
<dbReference type="RefSeq" id="WP_188786038.1">
    <property type="nucleotide sequence ID" value="NZ_BMOC01000003.1"/>
</dbReference>
<organism evidence="3 4">
    <name type="scientific">Halobellus salinus</name>
    <dbReference type="NCBI Taxonomy" id="931585"/>
    <lineage>
        <taxon>Archaea</taxon>
        <taxon>Methanobacteriati</taxon>
        <taxon>Methanobacteriota</taxon>
        <taxon>Stenosarchaea group</taxon>
        <taxon>Halobacteria</taxon>
        <taxon>Halobacteriales</taxon>
        <taxon>Haloferacaceae</taxon>
        <taxon>Halobellus</taxon>
    </lineage>
</organism>
<accession>A0A830EQD6</accession>
<gene>
    <name evidence="3" type="ORF">GCM10008995_07310</name>
</gene>
<dbReference type="InterPro" id="IPR002347">
    <property type="entry name" value="SDR_fam"/>
</dbReference>
<dbReference type="AlphaFoldDB" id="A0A830EQD6"/>
<comment type="similarity">
    <text evidence="1">Belongs to the short-chain dehydrogenases/reductases (SDR) family.</text>
</comment>
<comment type="caution">
    <text evidence="3">The sequence shown here is derived from an EMBL/GenBank/DDBJ whole genome shotgun (WGS) entry which is preliminary data.</text>
</comment>
<dbReference type="FunFam" id="3.40.50.720:FF:000084">
    <property type="entry name" value="Short-chain dehydrogenase reductase"/>
    <property type="match status" value="1"/>
</dbReference>
<keyword evidence="2" id="KW-0560">Oxidoreductase</keyword>
<dbReference type="PANTHER" id="PTHR24321:SF8">
    <property type="entry name" value="ESTRADIOL 17-BETA-DEHYDROGENASE 8-RELATED"/>
    <property type="match status" value="1"/>
</dbReference>
<name>A0A830EQD6_9EURY</name>
<dbReference type="InterPro" id="IPR020904">
    <property type="entry name" value="Sc_DH/Rdtase_CS"/>
</dbReference>
<dbReference type="OrthoDB" id="7442at2157"/>
<dbReference type="InterPro" id="IPR036291">
    <property type="entry name" value="NAD(P)-bd_dom_sf"/>
</dbReference>
<evidence type="ECO:0000313" key="3">
    <source>
        <dbReference type="EMBL" id="GGJ00007.1"/>
    </source>
</evidence>
<dbReference type="Pfam" id="PF13561">
    <property type="entry name" value="adh_short_C2"/>
    <property type="match status" value="1"/>
</dbReference>
<dbReference type="Gene3D" id="3.40.50.720">
    <property type="entry name" value="NAD(P)-binding Rossmann-like Domain"/>
    <property type="match status" value="1"/>
</dbReference>
<dbReference type="Proteomes" id="UP000653099">
    <property type="component" value="Unassembled WGS sequence"/>
</dbReference>
<dbReference type="PROSITE" id="PS00061">
    <property type="entry name" value="ADH_SHORT"/>
    <property type="match status" value="1"/>
</dbReference>